<reference evidence="2" key="1">
    <citation type="journal article" date="2019" name="Int. J. Syst. Evol. Microbiol.">
        <title>The Global Catalogue of Microorganisms (GCM) 10K type strain sequencing project: providing services to taxonomists for standard genome sequencing and annotation.</title>
        <authorList>
            <consortium name="The Broad Institute Genomics Platform"/>
            <consortium name="The Broad Institute Genome Sequencing Center for Infectious Disease"/>
            <person name="Wu L."/>
            <person name="Ma J."/>
        </authorList>
    </citation>
    <scope>NUCLEOTIDE SEQUENCE [LARGE SCALE GENOMIC DNA]</scope>
    <source>
        <strain evidence="2">JCM 17759</strain>
    </source>
</reference>
<accession>A0ABP8MY48</accession>
<name>A0ABP8MY48_9BACT</name>
<dbReference type="Proteomes" id="UP001500840">
    <property type="component" value="Unassembled WGS sequence"/>
</dbReference>
<dbReference type="PANTHER" id="PTHR35894">
    <property type="entry name" value="GENERAL SECRETION PATHWAY PROTEIN A-RELATED"/>
    <property type="match status" value="1"/>
</dbReference>
<proteinExistence type="predicted"/>
<dbReference type="RefSeq" id="WP_345324211.1">
    <property type="nucleotide sequence ID" value="NZ_BAABGA010000046.1"/>
</dbReference>
<keyword evidence="2" id="KW-1185">Reference proteome</keyword>
<evidence type="ECO:0008006" key="3">
    <source>
        <dbReference type="Google" id="ProtNLM"/>
    </source>
</evidence>
<dbReference type="PANTHER" id="PTHR35894:SF1">
    <property type="entry name" value="PHOSPHORIBULOKINASE _ URIDINE KINASE FAMILY"/>
    <property type="match status" value="1"/>
</dbReference>
<evidence type="ECO:0000313" key="1">
    <source>
        <dbReference type="EMBL" id="GAA4458086.1"/>
    </source>
</evidence>
<comment type="caution">
    <text evidence="1">The sequence shown here is derived from an EMBL/GenBank/DDBJ whole genome shotgun (WGS) entry which is preliminary data.</text>
</comment>
<gene>
    <name evidence="1" type="ORF">GCM10023156_35690</name>
</gene>
<protein>
    <recommendedName>
        <fullName evidence="3">AAA+ ATPase domain-containing protein</fullName>
    </recommendedName>
</protein>
<organism evidence="1 2">
    <name type="scientific">Novipirellula rosea</name>
    <dbReference type="NCBI Taxonomy" id="1031540"/>
    <lineage>
        <taxon>Bacteria</taxon>
        <taxon>Pseudomonadati</taxon>
        <taxon>Planctomycetota</taxon>
        <taxon>Planctomycetia</taxon>
        <taxon>Pirellulales</taxon>
        <taxon>Pirellulaceae</taxon>
        <taxon>Novipirellula</taxon>
    </lineage>
</organism>
<sequence>MTDVLKYWRLSALPFSESPGQWFFAGSAQKSAMAQIAQSLAVHTRCVIVQSEPRCGVSTLLHQLVASRGMGDLATQCVMTDASRALDASSTIRQLTRGLGINNDTAVRRHRPADTRELQHAIEFLARQRVHTVWLVDGVTTAVLSVLKSMSNCEHISLVLAATATQVKRLPTARTSGYQTVKLGRFTAEDTDRFLSQSVTRVGGRQSLFHPRAVDQLHAYSGGRVGILSQLAASSLVHAARQRQEQVMPNIIASVAAESTARRAA</sequence>
<evidence type="ECO:0000313" key="2">
    <source>
        <dbReference type="Proteomes" id="UP001500840"/>
    </source>
</evidence>
<dbReference type="EMBL" id="BAABGA010000046">
    <property type="protein sequence ID" value="GAA4458086.1"/>
    <property type="molecule type" value="Genomic_DNA"/>
</dbReference>
<dbReference type="InterPro" id="IPR052026">
    <property type="entry name" value="ExeA_AAA_ATPase_DNA-bind"/>
</dbReference>